<dbReference type="EMBL" id="JACGWS010000008">
    <property type="protein sequence ID" value="MBC8755752.1"/>
    <property type="molecule type" value="Genomic_DNA"/>
</dbReference>
<accession>A0ABR7QB41</accession>
<evidence type="ECO:0000313" key="3">
    <source>
        <dbReference type="Proteomes" id="UP000619238"/>
    </source>
</evidence>
<sequence length="218" mass="25437">MKLLYILILISLISCATETKPKNDCLVNEGVKTAKVFLKNDATGVTKEDFMHVEFDKIGNPLKVVNTIHKITSTYSYENEKLVFVIEEKSRPDFYMESEKDVVEKSVDTLYMTKYNNDGRAIESIDSDGIKTVTTFINCDEEQHSTYYSNGKKIQDVTVQKENGNLKKTIRTLYEPETEIRTSTYYDYKFDEHGHWTERSCQHQNKEEVTEVRVLEYY</sequence>
<feature type="chain" id="PRO_5045046504" description="YD repeat-containing protein" evidence="1">
    <location>
        <begin position="17"/>
        <end position="218"/>
    </location>
</feature>
<protein>
    <recommendedName>
        <fullName evidence="4">YD repeat-containing protein</fullName>
    </recommendedName>
</protein>
<keyword evidence="3" id="KW-1185">Reference proteome</keyword>
<proteinExistence type="predicted"/>
<organism evidence="2 3">
    <name type="scientific">Kordia aestuariivivens</name>
    <dbReference type="NCBI Taxonomy" id="2759037"/>
    <lineage>
        <taxon>Bacteria</taxon>
        <taxon>Pseudomonadati</taxon>
        <taxon>Bacteroidota</taxon>
        <taxon>Flavobacteriia</taxon>
        <taxon>Flavobacteriales</taxon>
        <taxon>Flavobacteriaceae</taxon>
        <taxon>Kordia</taxon>
    </lineage>
</organism>
<evidence type="ECO:0008006" key="4">
    <source>
        <dbReference type="Google" id="ProtNLM"/>
    </source>
</evidence>
<evidence type="ECO:0000313" key="2">
    <source>
        <dbReference type="EMBL" id="MBC8755752.1"/>
    </source>
</evidence>
<name>A0ABR7QB41_9FLAO</name>
<reference evidence="2 3" key="1">
    <citation type="submission" date="2020-07" db="EMBL/GenBank/DDBJ databases">
        <title>Description of Kordia aestuariivivens sp. nov., isolated from a tidal flat.</title>
        <authorList>
            <person name="Park S."/>
            <person name="Yoon J.-H."/>
        </authorList>
    </citation>
    <scope>NUCLEOTIDE SEQUENCE [LARGE SCALE GENOMIC DNA]</scope>
    <source>
        <strain evidence="2 3">YSTF-M3</strain>
    </source>
</reference>
<dbReference type="PROSITE" id="PS51257">
    <property type="entry name" value="PROKAR_LIPOPROTEIN"/>
    <property type="match status" value="1"/>
</dbReference>
<comment type="caution">
    <text evidence="2">The sequence shown here is derived from an EMBL/GenBank/DDBJ whole genome shotgun (WGS) entry which is preliminary data.</text>
</comment>
<dbReference type="Proteomes" id="UP000619238">
    <property type="component" value="Unassembled WGS sequence"/>
</dbReference>
<keyword evidence="1" id="KW-0732">Signal</keyword>
<feature type="signal peptide" evidence="1">
    <location>
        <begin position="1"/>
        <end position="16"/>
    </location>
</feature>
<dbReference type="RefSeq" id="WP_187562799.1">
    <property type="nucleotide sequence ID" value="NZ_JACGWS010000008.1"/>
</dbReference>
<gene>
    <name evidence="2" type="ORF">H2O64_13835</name>
</gene>
<evidence type="ECO:0000256" key="1">
    <source>
        <dbReference type="SAM" id="SignalP"/>
    </source>
</evidence>